<evidence type="ECO:0000313" key="2">
    <source>
        <dbReference type="EMBL" id="KAL0957555.1"/>
    </source>
</evidence>
<evidence type="ECO:0000256" key="1">
    <source>
        <dbReference type="SAM" id="MobiDB-lite"/>
    </source>
</evidence>
<feature type="region of interest" description="Disordered" evidence="1">
    <location>
        <begin position="112"/>
        <end position="131"/>
    </location>
</feature>
<feature type="compositionally biased region" description="Polar residues" evidence="1">
    <location>
        <begin position="120"/>
        <end position="131"/>
    </location>
</feature>
<reference evidence="3" key="1">
    <citation type="submission" date="2024-06" db="EMBL/GenBank/DDBJ databases">
        <title>Multi-omics analyses provide insights into the biosynthesis of the anticancer antibiotic pleurotin in Hohenbuehelia grisea.</title>
        <authorList>
            <person name="Weaver J.A."/>
            <person name="Alberti F."/>
        </authorList>
    </citation>
    <scope>NUCLEOTIDE SEQUENCE [LARGE SCALE GENOMIC DNA]</scope>
    <source>
        <strain evidence="3">T-177</strain>
    </source>
</reference>
<dbReference type="Proteomes" id="UP001556367">
    <property type="component" value="Unassembled WGS sequence"/>
</dbReference>
<organism evidence="2 3">
    <name type="scientific">Hohenbuehelia grisea</name>
    <dbReference type="NCBI Taxonomy" id="104357"/>
    <lineage>
        <taxon>Eukaryota</taxon>
        <taxon>Fungi</taxon>
        <taxon>Dikarya</taxon>
        <taxon>Basidiomycota</taxon>
        <taxon>Agaricomycotina</taxon>
        <taxon>Agaricomycetes</taxon>
        <taxon>Agaricomycetidae</taxon>
        <taxon>Agaricales</taxon>
        <taxon>Pleurotineae</taxon>
        <taxon>Pleurotaceae</taxon>
        <taxon>Hohenbuehelia</taxon>
    </lineage>
</organism>
<protein>
    <submittedName>
        <fullName evidence="2">Uncharacterized protein</fullName>
    </submittedName>
</protein>
<keyword evidence="3" id="KW-1185">Reference proteome</keyword>
<name>A0ABR3JQ29_9AGAR</name>
<proteinExistence type="predicted"/>
<dbReference type="EMBL" id="JASNQZ010000005">
    <property type="protein sequence ID" value="KAL0957555.1"/>
    <property type="molecule type" value="Genomic_DNA"/>
</dbReference>
<sequence length="131" mass="14512">MGNPLRSTLRLAPEPACTQESAARTTVIPVSDTDDLSTVEARREHMTEEEFIDNIMTMGLYLNMPGEDFAFETVIVHEDDSSQATFPEFRRPITLLPNIDNADVTMLLTGIADEDRTDTRPNSPTEAPSAL</sequence>
<evidence type="ECO:0000313" key="3">
    <source>
        <dbReference type="Proteomes" id="UP001556367"/>
    </source>
</evidence>
<comment type="caution">
    <text evidence="2">The sequence shown here is derived from an EMBL/GenBank/DDBJ whole genome shotgun (WGS) entry which is preliminary data.</text>
</comment>
<accession>A0ABR3JQ29</accession>
<gene>
    <name evidence="2" type="ORF">HGRIS_001342</name>
</gene>